<evidence type="ECO:0000313" key="3">
    <source>
        <dbReference type="Proteomes" id="UP000223968"/>
    </source>
</evidence>
<accession>A0A2B7XV48</accession>
<name>A0A2B7XV48_9EURO</name>
<protein>
    <submittedName>
        <fullName evidence="2">Uncharacterized protein</fullName>
    </submittedName>
</protein>
<proteinExistence type="predicted"/>
<feature type="chain" id="PRO_5013310294" evidence="1">
    <location>
        <begin position="16"/>
        <end position="63"/>
    </location>
</feature>
<evidence type="ECO:0000313" key="2">
    <source>
        <dbReference type="EMBL" id="PGH12651.1"/>
    </source>
</evidence>
<keyword evidence="3" id="KW-1185">Reference proteome</keyword>
<sequence>MKLFTIAALASIAVAAPAPNGLPFKNLPTPTGGLPIPTGTGLPIAKPTDGPFHFPPLRNPVWW</sequence>
<dbReference type="EMBL" id="PDNB01000055">
    <property type="protein sequence ID" value="PGH12651.1"/>
    <property type="molecule type" value="Genomic_DNA"/>
</dbReference>
<keyword evidence="1" id="KW-0732">Signal</keyword>
<dbReference type="AlphaFoldDB" id="A0A2B7XV48"/>
<evidence type="ECO:0000256" key="1">
    <source>
        <dbReference type="SAM" id="SignalP"/>
    </source>
</evidence>
<gene>
    <name evidence="2" type="ORF">AJ79_04149</name>
</gene>
<dbReference type="Proteomes" id="UP000223968">
    <property type="component" value="Unassembled WGS sequence"/>
</dbReference>
<feature type="signal peptide" evidence="1">
    <location>
        <begin position="1"/>
        <end position="15"/>
    </location>
</feature>
<comment type="caution">
    <text evidence="2">The sequence shown here is derived from an EMBL/GenBank/DDBJ whole genome shotgun (WGS) entry which is preliminary data.</text>
</comment>
<reference evidence="2 3" key="1">
    <citation type="submission" date="2017-10" db="EMBL/GenBank/DDBJ databases">
        <title>Comparative genomics in systemic dimorphic fungi from Ajellomycetaceae.</title>
        <authorList>
            <person name="Munoz J.F."/>
            <person name="Mcewen J.G."/>
            <person name="Clay O.K."/>
            <person name="Cuomo C.A."/>
        </authorList>
    </citation>
    <scope>NUCLEOTIDE SEQUENCE [LARGE SCALE GENOMIC DNA]</scope>
    <source>
        <strain evidence="2 3">UAMH5409</strain>
    </source>
</reference>
<organism evidence="2 3">
    <name type="scientific">Helicocarpus griseus UAMH5409</name>
    <dbReference type="NCBI Taxonomy" id="1447875"/>
    <lineage>
        <taxon>Eukaryota</taxon>
        <taxon>Fungi</taxon>
        <taxon>Dikarya</taxon>
        <taxon>Ascomycota</taxon>
        <taxon>Pezizomycotina</taxon>
        <taxon>Eurotiomycetes</taxon>
        <taxon>Eurotiomycetidae</taxon>
        <taxon>Onygenales</taxon>
        <taxon>Ajellomycetaceae</taxon>
        <taxon>Helicocarpus</taxon>
    </lineage>
</organism>